<gene>
    <name evidence="2" type="ORF">g.28214</name>
</gene>
<feature type="non-terminal residue" evidence="2">
    <location>
        <position position="528"/>
    </location>
</feature>
<dbReference type="AlphaFoldDB" id="A0A1B6JLJ9"/>
<dbReference type="EMBL" id="GECU01007592">
    <property type="protein sequence ID" value="JAT00115.1"/>
    <property type="molecule type" value="Transcribed_RNA"/>
</dbReference>
<feature type="compositionally biased region" description="Low complexity" evidence="1">
    <location>
        <begin position="139"/>
        <end position="148"/>
    </location>
</feature>
<evidence type="ECO:0000313" key="2">
    <source>
        <dbReference type="EMBL" id="JAT00115.1"/>
    </source>
</evidence>
<evidence type="ECO:0000256" key="1">
    <source>
        <dbReference type="SAM" id="MobiDB-lite"/>
    </source>
</evidence>
<reference evidence="2" key="1">
    <citation type="submission" date="2015-11" db="EMBL/GenBank/DDBJ databases">
        <title>De novo transcriptome assembly of four potential Pierce s Disease insect vectors from Arizona vineyards.</title>
        <authorList>
            <person name="Tassone E.E."/>
        </authorList>
    </citation>
    <scope>NUCLEOTIDE SEQUENCE</scope>
</reference>
<feature type="compositionally biased region" description="Polar residues" evidence="1">
    <location>
        <begin position="43"/>
        <end position="55"/>
    </location>
</feature>
<protein>
    <submittedName>
        <fullName evidence="2">Uncharacterized protein</fullName>
    </submittedName>
</protein>
<accession>A0A1B6JLJ9</accession>
<feature type="region of interest" description="Disordered" evidence="1">
    <location>
        <begin position="120"/>
        <end position="171"/>
    </location>
</feature>
<name>A0A1B6JLJ9_9HEMI</name>
<feature type="region of interest" description="Disordered" evidence="1">
    <location>
        <begin position="1"/>
        <end position="94"/>
    </location>
</feature>
<sequence>MEGNDQNRALREIQNISESNEELKDENNPENVSLGELRRTESATDVSDDIQSITNIADPAQNKDKTVTKNKPRKRASNKDTNMPTPSKKLKVNKNVKTCISDGLNKDYKPGVAVADHNYKKKASLKSKEQSGTMYDSGNNSTSNNTNNRSENVDHEVPHGLDITSSKKPRVSSQLKPLRTTVWGNEYQRILQILLRQRGTKSSSMAIEVSGVGSMDDMVYTIENRCRMFQVKYSNSVSTHEIKTSELLSTKWKKIKSKKLHLLIYFVSFCAIKENDKYAGKEIEEVTCVTNRELVCATKPKKLLEVDLKSDDLLYFGDCKATKYALNVDFFEEAKKQLEPLCEKYLPTKFHKADEIISEFLQKIRVVVNYPDYKDTRTRVFKEVLNDDTFDFEKCELLFCCVEYFETKLLMDEEKFITREEWQNVIEELKEFINMLKTTGISELKTCELIREVDGVVFHNENLKDIFENIKTFLATDEQNILCFSNAQHIQFNAIKVLRSLEKISKGNEGGANKFKFIFCTVKTLLAA</sequence>
<proteinExistence type="predicted"/>
<organism evidence="2">
    <name type="scientific">Homalodisca liturata</name>
    <dbReference type="NCBI Taxonomy" id="320908"/>
    <lineage>
        <taxon>Eukaryota</taxon>
        <taxon>Metazoa</taxon>
        <taxon>Ecdysozoa</taxon>
        <taxon>Arthropoda</taxon>
        <taxon>Hexapoda</taxon>
        <taxon>Insecta</taxon>
        <taxon>Pterygota</taxon>
        <taxon>Neoptera</taxon>
        <taxon>Paraneoptera</taxon>
        <taxon>Hemiptera</taxon>
        <taxon>Auchenorrhyncha</taxon>
        <taxon>Membracoidea</taxon>
        <taxon>Cicadellidae</taxon>
        <taxon>Cicadellinae</taxon>
        <taxon>Proconiini</taxon>
        <taxon>Homalodisca</taxon>
    </lineage>
</organism>